<accession>A0AAN9U240</accession>
<organism evidence="2 3">
    <name type="scientific">Parthenolecanium corni</name>
    <dbReference type="NCBI Taxonomy" id="536013"/>
    <lineage>
        <taxon>Eukaryota</taxon>
        <taxon>Metazoa</taxon>
        <taxon>Ecdysozoa</taxon>
        <taxon>Arthropoda</taxon>
        <taxon>Hexapoda</taxon>
        <taxon>Insecta</taxon>
        <taxon>Pterygota</taxon>
        <taxon>Neoptera</taxon>
        <taxon>Paraneoptera</taxon>
        <taxon>Hemiptera</taxon>
        <taxon>Sternorrhyncha</taxon>
        <taxon>Coccoidea</taxon>
        <taxon>Coccidae</taxon>
        <taxon>Parthenolecanium</taxon>
    </lineage>
</organism>
<dbReference type="EMBL" id="JBBCAQ010000004">
    <property type="protein sequence ID" value="KAK7604289.1"/>
    <property type="molecule type" value="Genomic_DNA"/>
</dbReference>
<name>A0AAN9U240_9HEMI</name>
<reference evidence="2 3" key="1">
    <citation type="submission" date="2024-03" db="EMBL/GenBank/DDBJ databases">
        <title>Adaptation during the transition from Ophiocordyceps entomopathogen to insect associate is accompanied by gene loss and intensified selection.</title>
        <authorList>
            <person name="Ward C.M."/>
            <person name="Onetto C.A."/>
            <person name="Borneman A.R."/>
        </authorList>
    </citation>
    <scope>NUCLEOTIDE SEQUENCE [LARGE SCALE GENOMIC DNA]</scope>
    <source>
        <strain evidence="2">AWRI1</strain>
        <tissue evidence="2">Single Adult Female</tissue>
    </source>
</reference>
<gene>
    <name evidence="2" type="ORF">V9T40_004562</name>
</gene>
<feature type="region of interest" description="Disordered" evidence="1">
    <location>
        <begin position="244"/>
        <end position="352"/>
    </location>
</feature>
<evidence type="ECO:0000313" key="3">
    <source>
        <dbReference type="Proteomes" id="UP001367676"/>
    </source>
</evidence>
<evidence type="ECO:0000256" key="1">
    <source>
        <dbReference type="SAM" id="MobiDB-lite"/>
    </source>
</evidence>
<proteinExistence type="predicted"/>
<comment type="caution">
    <text evidence="2">The sequence shown here is derived from an EMBL/GenBank/DDBJ whole genome shotgun (WGS) entry which is preliminary data.</text>
</comment>
<feature type="compositionally biased region" description="Low complexity" evidence="1">
    <location>
        <begin position="307"/>
        <end position="321"/>
    </location>
</feature>
<feature type="compositionally biased region" description="Basic and acidic residues" evidence="1">
    <location>
        <begin position="265"/>
        <end position="306"/>
    </location>
</feature>
<dbReference type="Proteomes" id="UP001367676">
    <property type="component" value="Unassembled WGS sequence"/>
</dbReference>
<feature type="compositionally biased region" description="Polar residues" evidence="1">
    <location>
        <begin position="326"/>
        <end position="342"/>
    </location>
</feature>
<dbReference type="AlphaFoldDB" id="A0AAN9U240"/>
<protein>
    <submittedName>
        <fullName evidence="2">Uncharacterized protein</fullName>
    </submittedName>
</protein>
<keyword evidence="3" id="KW-1185">Reference proteome</keyword>
<evidence type="ECO:0000313" key="2">
    <source>
        <dbReference type="EMBL" id="KAK7604289.1"/>
    </source>
</evidence>
<sequence length="352" mass="40476">MPKPPTNNYIHHCCRTWTCSECFLAHEHFVELCHTLDFADKQVGSDDEETTRIAVTRTDLVNEVFQILSVLEHTPYNSRCADNLLCHRAQQQNFTPRAPLPNPPHRLGQLCEGCSMPKPPTNNYVHHCCRTMACNECFLAHEHAIDLCHTLELIGVLHEKNQEDVDKIIAIRKDLLDEYFQIQHVLRLSPYNHWWNVDFLSHRAQQRNFRPRAPVKNLPHQSPVAEECTCRDGVCVEDTTAAPVETEAPSENPNPPENSNNNRPENTENNRPENTENNRPENTENNRPENTENNRPENTENNRPENTENNNRPENTENNNPGLRKNGNQAQKGVNGQNSKIIYQSKPRSKVL</sequence>